<evidence type="ECO:0000313" key="9">
    <source>
        <dbReference type="EMBL" id="PRW56308.1"/>
    </source>
</evidence>
<feature type="compositionally biased region" description="Low complexity" evidence="7">
    <location>
        <begin position="116"/>
        <end position="158"/>
    </location>
</feature>
<feature type="domain" description="Protein kinase" evidence="8">
    <location>
        <begin position="213"/>
        <end position="537"/>
    </location>
</feature>
<name>A0A2P6TQJ6_CHLSO</name>
<dbReference type="GO" id="GO:0004674">
    <property type="term" value="F:protein serine/threonine kinase activity"/>
    <property type="evidence" value="ECO:0007669"/>
    <property type="project" value="UniProtKB-KW"/>
</dbReference>
<dbReference type="PROSITE" id="PS00107">
    <property type="entry name" value="PROTEIN_KINASE_ATP"/>
    <property type="match status" value="1"/>
</dbReference>
<dbReference type="InterPro" id="IPR017441">
    <property type="entry name" value="Protein_kinase_ATP_BS"/>
</dbReference>
<dbReference type="Proteomes" id="UP000239899">
    <property type="component" value="Unassembled WGS sequence"/>
</dbReference>
<evidence type="ECO:0000256" key="6">
    <source>
        <dbReference type="PROSITE-ProRule" id="PRU10141"/>
    </source>
</evidence>
<dbReference type="Gene3D" id="1.10.510.10">
    <property type="entry name" value="Transferase(Phosphotransferase) domain 1"/>
    <property type="match status" value="1"/>
</dbReference>
<evidence type="ECO:0000259" key="8">
    <source>
        <dbReference type="PROSITE" id="PS50011"/>
    </source>
</evidence>
<dbReference type="PANTHER" id="PTHR45646:SF11">
    <property type="entry name" value="SERINE_THREONINE-PROTEIN KINASE DOA"/>
    <property type="match status" value="1"/>
</dbReference>
<keyword evidence="10" id="KW-1185">Reference proteome</keyword>
<dbReference type="EMBL" id="LHPG02000009">
    <property type="protein sequence ID" value="PRW56308.1"/>
    <property type="molecule type" value="Genomic_DNA"/>
</dbReference>
<dbReference type="InterPro" id="IPR008271">
    <property type="entry name" value="Ser/Thr_kinase_AS"/>
</dbReference>
<evidence type="ECO:0000313" key="10">
    <source>
        <dbReference type="Proteomes" id="UP000239899"/>
    </source>
</evidence>
<dbReference type="InterPro" id="IPR011009">
    <property type="entry name" value="Kinase-like_dom_sf"/>
</dbReference>
<feature type="binding site" evidence="6">
    <location>
        <position position="242"/>
    </location>
    <ligand>
        <name>ATP</name>
        <dbReference type="ChEBI" id="CHEBI:30616"/>
    </ligand>
</feature>
<keyword evidence="2" id="KW-0808">Transferase</keyword>
<evidence type="ECO:0000256" key="4">
    <source>
        <dbReference type="ARBA" id="ARBA00022777"/>
    </source>
</evidence>
<proteinExistence type="predicted"/>
<sequence length="541" mass="59478">MPIAPSMRQPGDEGVEAASLTASNALLGSGSRPGKRPRPSGGAPQQQQQEQQPPQGGTSMLLRSAQKRLMAAEAAARTNSGVGSSQQLDRTDSCGGSADAGLTTAAAAAVAAVDAAEAGAQQPPEAQQSWQQAQAQQSQRHAAAAGAAAAPAAAASRPQQPPPKRRRISRAGVPAPLPSYELRTFDRPSPPFRDDDENGHYRFEIGENLAPRFKIMRKLGEGTFGQVMECWDRKRRDYVAVKVIRNIQKYRDAAMIELEALHTLAANDPAQAQHCVRLLEWFDYRGHVCMVFERLGASLYDFLRRNAYRPFPLAMAQSFARQLLQSVAFMHELQLVHTDLKPENILVLNNEISKDPPPSAKVGKRLPASSAIRVIDFGSATFNSDYHSTIVSTRHYRAPEVILGLGWSFPCDIWSVGCILVELLSGDALFQTHENLEHLAMMEAVLGPIPPQLAASAVEGVRDLFRRNRLNWPDGAESKKSLKAVQRLKKVKDYLRQHCEDAVRPHLDCIADLIRQMLDYRASERITAAEALRHPFFALQL</sequence>
<accession>A0A2P6TQJ6</accession>
<dbReference type="CDD" id="cd14134">
    <property type="entry name" value="PKc_CLK"/>
    <property type="match status" value="1"/>
</dbReference>
<dbReference type="AlphaFoldDB" id="A0A2P6TQJ6"/>
<dbReference type="OrthoDB" id="283111at2759"/>
<dbReference type="Pfam" id="PF00069">
    <property type="entry name" value="Pkinase"/>
    <property type="match status" value="1"/>
</dbReference>
<organism evidence="9 10">
    <name type="scientific">Chlorella sorokiniana</name>
    <name type="common">Freshwater green alga</name>
    <dbReference type="NCBI Taxonomy" id="3076"/>
    <lineage>
        <taxon>Eukaryota</taxon>
        <taxon>Viridiplantae</taxon>
        <taxon>Chlorophyta</taxon>
        <taxon>core chlorophytes</taxon>
        <taxon>Trebouxiophyceae</taxon>
        <taxon>Chlorellales</taxon>
        <taxon>Chlorellaceae</taxon>
        <taxon>Chlorella clade</taxon>
        <taxon>Chlorella</taxon>
    </lineage>
</organism>
<dbReference type="InterPro" id="IPR051175">
    <property type="entry name" value="CLK_kinases"/>
</dbReference>
<keyword evidence="1" id="KW-0723">Serine/threonine-protein kinase</keyword>
<reference evidence="9 10" key="1">
    <citation type="journal article" date="2018" name="Plant J.">
        <title>Genome sequences of Chlorella sorokiniana UTEX 1602 and Micractinium conductrix SAG 241.80: implications to maltose excretion by a green alga.</title>
        <authorList>
            <person name="Arriola M.B."/>
            <person name="Velmurugan N."/>
            <person name="Zhang Y."/>
            <person name="Plunkett M.H."/>
            <person name="Hondzo H."/>
            <person name="Barney B.M."/>
        </authorList>
    </citation>
    <scope>NUCLEOTIDE SEQUENCE [LARGE SCALE GENOMIC DNA]</scope>
    <source>
        <strain evidence="10">UTEX 1602</strain>
    </source>
</reference>
<feature type="compositionally biased region" description="Low complexity" evidence="7">
    <location>
        <begin position="39"/>
        <end position="57"/>
    </location>
</feature>
<dbReference type="PROSITE" id="PS00108">
    <property type="entry name" value="PROTEIN_KINASE_ST"/>
    <property type="match status" value="1"/>
</dbReference>
<dbReference type="PROSITE" id="PS50011">
    <property type="entry name" value="PROTEIN_KINASE_DOM"/>
    <property type="match status" value="1"/>
</dbReference>
<dbReference type="SUPFAM" id="SSF56112">
    <property type="entry name" value="Protein kinase-like (PK-like)"/>
    <property type="match status" value="1"/>
</dbReference>
<comment type="caution">
    <text evidence="9">The sequence shown here is derived from an EMBL/GenBank/DDBJ whole genome shotgun (WGS) entry which is preliminary data.</text>
</comment>
<evidence type="ECO:0000256" key="1">
    <source>
        <dbReference type="ARBA" id="ARBA00022527"/>
    </source>
</evidence>
<feature type="region of interest" description="Disordered" evidence="7">
    <location>
        <begin position="1"/>
        <end position="99"/>
    </location>
</feature>
<keyword evidence="4" id="KW-0418">Kinase</keyword>
<dbReference type="SMART" id="SM00220">
    <property type="entry name" value="S_TKc"/>
    <property type="match status" value="1"/>
</dbReference>
<keyword evidence="5 6" id="KW-0067">ATP-binding</keyword>
<gene>
    <name evidence="9" type="ORF">C2E21_5181</name>
</gene>
<protein>
    <submittedName>
        <fullName evidence="9">Serine threonine-kinase AFC3 isoform X1</fullName>
    </submittedName>
</protein>
<evidence type="ECO:0000256" key="3">
    <source>
        <dbReference type="ARBA" id="ARBA00022741"/>
    </source>
</evidence>
<feature type="compositionally biased region" description="Polar residues" evidence="7">
    <location>
        <begin position="77"/>
        <end position="88"/>
    </location>
</feature>
<keyword evidence="3 6" id="KW-0547">Nucleotide-binding</keyword>
<evidence type="ECO:0000256" key="2">
    <source>
        <dbReference type="ARBA" id="ARBA00022679"/>
    </source>
</evidence>
<evidence type="ECO:0000256" key="7">
    <source>
        <dbReference type="SAM" id="MobiDB-lite"/>
    </source>
</evidence>
<dbReference type="Gene3D" id="3.30.200.20">
    <property type="entry name" value="Phosphorylase Kinase, domain 1"/>
    <property type="match status" value="1"/>
</dbReference>
<dbReference type="InterPro" id="IPR000719">
    <property type="entry name" value="Prot_kinase_dom"/>
</dbReference>
<dbReference type="PANTHER" id="PTHR45646">
    <property type="entry name" value="SERINE/THREONINE-PROTEIN KINASE DOA-RELATED"/>
    <property type="match status" value="1"/>
</dbReference>
<dbReference type="GO" id="GO:0005524">
    <property type="term" value="F:ATP binding"/>
    <property type="evidence" value="ECO:0007669"/>
    <property type="project" value="UniProtKB-UniRule"/>
</dbReference>
<dbReference type="GO" id="GO:0005634">
    <property type="term" value="C:nucleus"/>
    <property type="evidence" value="ECO:0007669"/>
    <property type="project" value="TreeGrafter"/>
</dbReference>
<evidence type="ECO:0000256" key="5">
    <source>
        <dbReference type="ARBA" id="ARBA00022840"/>
    </source>
</evidence>
<feature type="region of interest" description="Disordered" evidence="7">
    <location>
        <begin position="116"/>
        <end position="197"/>
    </location>
</feature>